<dbReference type="Pfam" id="PF00005">
    <property type="entry name" value="ABC_tran"/>
    <property type="match status" value="1"/>
</dbReference>
<proteinExistence type="predicted"/>
<dbReference type="PANTHER" id="PTHR42788">
    <property type="entry name" value="TAURINE IMPORT ATP-BINDING PROTEIN-RELATED"/>
    <property type="match status" value="1"/>
</dbReference>
<organism evidence="3">
    <name type="scientific">gut metagenome</name>
    <dbReference type="NCBI Taxonomy" id="749906"/>
    <lineage>
        <taxon>unclassified sequences</taxon>
        <taxon>metagenomes</taxon>
        <taxon>organismal metagenomes</taxon>
    </lineage>
</organism>
<dbReference type="AlphaFoldDB" id="J9FUR3"/>
<dbReference type="InterPro" id="IPR027417">
    <property type="entry name" value="P-loop_NTPase"/>
</dbReference>
<feature type="non-terminal residue" evidence="3">
    <location>
        <position position="111"/>
    </location>
</feature>
<keyword evidence="1" id="KW-0813">Transport</keyword>
<protein>
    <submittedName>
        <fullName evidence="3">ABC superfamily ATP binding cassette transporter, ABC protein</fullName>
    </submittedName>
</protein>
<accession>J9FUR3</accession>
<dbReference type="SUPFAM" id="SSF52540">
    <property type="entry name" value="P-loop containing nucleoside triphosphate hydrolases"/>
    <property type="match status" value="1"/>
</dbReference>
<evidence type="ECO:0000313" key="3">
    <source>
        <dbReference type="EMBL" id="EJW98243.1"/>
    </source>
</evidence>
<dbReference type="GO" id="GO:0016887">
    <property type="term" value="F:ATP hydrolysis activity"/>
    <property type="evidence" value="ECO:0007669"/>
    <property type="project" value="InterPro"/>
</dbReference>
<dbReference type="PANTHER" id="PTHR42788:SF13">
    <property type="entry name" value="ALIPHATIC SULFONATES IMPORT ATP-BINDING PROTEIN SSUB"/>
    <property type="match status" value="1"/>
</dbReference>
<evidence type="ECO:0000259" key="2">
    <source>
        <dbReference type="Pfam" id="PF00005"/>
    </source>
</evidence>
<dbReference type="InterPro" id="IPR003439">
    <property type="entry name" value="ABC_transporter-like_ATP-bd"/>
</dbReference>
<comment type="caution">
    <text evidence="3">The sequence shown here is derived from an EMBL/GenBank/DDBJ whole genome shotgun (WGS) entry which is preliminary data.</text>
</comment>
<evidence type="ECO:0000256" key="1">
    <source>
        <dbReference type="ARBA" id="ARBA00022448"/>
    </source>
</evidence>
<dbReference type="Gene3D" id="3.40.50.300">
    <property type="entry name" value="P-loop containing nucleotide triphosphate hydrolases"/>
    <property type="match status" value="1"/>
</dbReference>
<name>J9FUR3_9ZZZZ</name>
<dbReference type="GO" id="GO:0005524">
    <property type="term" value="F:ATP binding"/>
    <property type="evidence" value="ECO:0007669"/>
    <property type="project" value="InterPro"/>
</dbReference>
<gene>
    <name evidence="3" type="ORF">EVA_13650</name>
</gene>
<reference evidence="3" key="1">
    <citation type="journal article" date="2012" name="PLoS ONE">
        <title>Gene sets for utilization of primary and secondary nutrition supplies in the distal gut of endangered iberian lynx.</title>
        <authorList>
            <person name="Alcaide M."/>
            <person name="Messina E."/>
            <person name="Richter M."/>
            <person name="Bargiela R."/>
            <person name="Peplies J."/>
            <person name="Huws S.A."/>
            <person name="Newbold C.J."/>
            <person name="Golyshin P.N."/>
            <person name="Simon M.A."/>
            <person name="Lopez G."/>
            <person name="Yakimov M.M."/>
            <person name="Ferrer M."/>
        </authorList>
    </citation>
    <scope>NUCLEOTIDE SEQUENCE</scope>
</reference>
<dbReference type="InterPro" id="IPR050166">
    <property type="entry name" value="ABC_transporter_ATP-bind"/>
</dbReference>
<sequence length="111" mass="12259">MTSPLLELKNVTVSYGDLKVINSLNLLVNRGEFVVIHGSTGCGKSTILHLIAGLVRPTSGEIIVAGDRVDQFSDAQCRWLRRAIGLMMQDGLLLEDRTIVRKCDVTGYRCR</sequence>
<dbReference type="EMBL" id="AMCI01004359">
    <property type="protein sequence ID" value="EJW98243.1"/>
    <property type="molecule type" value="Genomic_DNA"/>
</dbReference>
<feature type="domain" description="ABC transporter" evidence="2">
    <location>
        <begin position="22"/>
        <end position="99"/>
    </location>
</feature>